<accession>A0ABQ4WQW0</accession>
<dbReference type="EMBL" id="BQNB010008855">
    <property type="protein sequence ID" value="GJS55242.1"/>
    <property type="molecule type" value="Genomic_DNA"/>
</dbReference>
<evidence type="ECO:0000256" key="1">
    <source>
        <dbReference type="SAM" id="MobiDB-lite"/>
    </source>
</evidence>
<feature type="region of interest" description="Disordered" evidence="1">
    <location>
        <begin position="86"/>
        <end position="116"/>
    </location>
</feature>
<comment type="caution">
    <text evidence="2">The sequence shown here is derived from an EMBL/GenBank/DDBJ whole genome shotgun (WGS) entry which is preliminary data.</text>
</comment>
<gene>
    <name evidence="2" type="ORF">Tco_0628604</name>
</gene>
<reference evidence="2" key="1">
    <citation type="journal article" date="2022" name="Int. J. Mol. Sci.">
        <title>Draft Genome of Tanacetum Coccineum: Genomic Comparison of Closely Related Tanacetum-Family Plants.</title>
        <authorList>
            <person name="Yamashiro T."/>
            <person name="Shiraishi A."/>
            <person name="Nakayama K."/>
            <person name="Satake H."/>
        </authorList>
    </citation>
    <scope>NUCLEOTIDE SEQUENCE</scope>
</reference>
<evidence type="ECO:0000313" key="3">
    <source>
        <dbReference type="Proteomes" id="UP001151760"/>
    </source>
</evidence>
<reference evidence="2" key="2">
    <citation type="submission" date="2022-01" db="EMBL/GenBank/DDBJ databases">
        <authorList>
            <person name="Yamashiro T."/>
            <person name="Shiraishi A."/>
            <person name="Satake H."/>
            <person name="Nakayama K."/>
        </authorList>
    </citation>
    <scope>NUCLEOTIDE SEQUENCE</scope>
</reference>
<evidence type="ECO:0000313" key="2">
    <source>
        <dbReference type="EMBL" id="GJS55242.1"/>
    </source>
</evidence>
<feature type="compositionally biased region" description="Low complexity" evidence="1">
    <location>
        <begin position="90"/>
        <end position="102"/>
    </location>
</feature>
<proteinExistence type="predicted"/>
<sequence>MSYPNRSTSDIKDAFSSMNILNLFSSFYNNPYLKDVQAIYAKELPISSPDPITSPAILTPSPILPPSLLFDPRYFFVLEKLLPPKKQIHSPSSSSTTLSNSSRNQTCDLVSPSSSVYTPTPPQIFEIGKCPIKMYLKHHEGQIEDILNYLDELYLHHIEKMEEGRIDRMIIRRNSNELKTQIIRLQKKRLGQKDKIACGGKRQHPTHQSIFGCHSATDCDLTTAQEARLLPWQAAKGSSRPYSLGLIEPESVFSQRDVAEENKSNNLLLLKRLLTNKYCPRTEIKKMEDEFYGLTVNGSDLKTYIRRFQELAVLCPNMVPNTENTYGALSGGWDCRKALKETLMLQNLSSG</sequence>
<evidence type="ECO:0008006" key="4">
    <source>
        <dbReference type="Google" id="ProtNLM"/>
    </source>
</evidence>
<name>A0ABQ4WQW0_9ASTR</name>
<dbReference type="Proteomes" id="UP001151760">
    <property type="component" value="Unassembled WGS sequence"/>
</dbReference>
<keyword evidence="3" id="KW-1185">Reference proteome</keyword>
<protein>
    <recommendedName>
        <fullName evidence="4">Reverse transcriptase domain-containing protein</fullName>
    </recommendedName>
</protein>
<organism evidence="2 3">
    <name type="scientific">Tanacetum coccineum</name>
    <dbReference type="NCBI Taxonomy" id="301880"/>
    <lineage>
        <taxon>Eukaryota</taxon>
        <taxon>Viridiplantae</taxon>
        <taxon>Streptophyta</taxon>
        <taxon>Embryophyta</taxon>
        <taxon>Tracheophyta</taxon>
        <taxon>Spermatophyta</taxon>
        <taxon>Magnoliopsida</taxon>
        <taxon>eudicotyledons</taxon>
        <taxon>Gunneridae</taxon>
        <taxon>Pentapetalae</taxon>
        <taxon>asterids</taxon>
        <taxon>campanulids</taxon>
        <taxon>Asterales</taxon>
        <taxon>Asteraceae</taxon>
        <taxon>Asteroideae</taxon>
        <taxon>Anthemideae</taxon>
        <taxon>Anthemidinae</taxon>
        <taxon>Tanacetum</taxon>
    </lineage>
</organism>